<protein>
    <submittedName>
        <fullName evidence="1">Uncharacterized protein</fullName>
    </submittedName>
</protein>
<dbReference type="Gene3D" id="3.40.50.720">
    <property type="entry name" value="NAD(P)-binding Rossmann-like Domain"/>
    <property type="match status" value="1"/>
</dbReference>
<organism evidence="1 2">
    <name type="scientific">Bionectria ochroleuca</name>
    <name type="common">Gliocladium roseum</name>
    <dbReference type="NCBI Taxonomy" id="29856"/>
    <lineage>
        <taxon>Eukaryota</taxon>
        <taxon>Fungi</taxon>
        <taxon>Dikarya</taxon>
        <taxon>Ascomycota</taxon>
        <taxon>Pezizomycotina</taxon>
        <taxon>Sordariomycetes</taxon>
        <taxon>Hypocreomycetidae</taxon>
        <taxon>Hypocreales</taxon>
        <taxon>Bionectriaceae</taxon>
        <taxon>Clonostachys</taxon>
    </lineage>
</organism>
<evidence type="ECO:0000313" key="2">
    <source>
        <dbReference type="Proteomes" id="UP000616885"/>
    </source>
</evidence>
<dbReference type="Gene3D" id="3.90.180.10">
    <property type="entry name" value="Medium-chain alcohol dehydrogenases, catalytic domain"/>
    <property type="match status" value="1"/>
</dbReference>
<name>A0A8H7N3I6_BIOOC</name>
<dbReference type="AlphaFoldDB" id="A0A8H7N3I6"/>
<gene>
    <name evidence="1" type="ORF">IM811_002917</name>
</gene>
<reference evidence="1" key="1">
    <citation type="submission" date="2020-10" db="EMBL/GenBank/DDBJ databases">
        <title>High-Quality Genome Resource of Clonostachys rosea strain S41 by Oxford Nanopore Long-Read Sequencing.</title>
        <authorList>
            <person name="Wang H."/>
        </authorList>
    </citation>
    <scope>NUCLEOTIDE SEQUENCE</scope>
    <source>
        <strain evidence="1">S41</strain>
    </source>
</reference>
<evidence type="ECO:0000313" key="1">
    <source>
        <dbReference type="EMBL" id="KAF9747583.1"/>
    </source>
</evidence>
<accession>A0A8H7N3I6</accession>
<dbReference type="Proteomes" id="UP000616885">
    <property type="component" value="Unassembled WGS sequence"/>
</dbReference>
<sequence length="129" mass="14256">MFDITGQAMASLHLMKKNGLILTINGVPFGESVRQRLPNLPLIPRLILGIYGTVVQFRASRWSVKFLHVFVQPSAEDLTRLRGWVEQGLIKPVVGKVARFEDIEAIREGCLEIASGKGGIGKFVIDLEA</sequence>
<dbReference type="EMBL" id="JADCTT010000010">
    <property type="protein sequence ID" value="KAF9747583.1"/>
    <property type="molecule type" value="Genomic_DNA"/>
</dbReference>
<proteinExistence type="predicted"/>
<comment type="caution">
    <text evidence="1">The sequence shown here is derived from an EMBL/GenBank/DDBJ whole genome shotgun (WGS) entry which is preliminary data.</text>
</comment>